<evidence type="ECO:0000313" key="12">
    <source>
        <dbReference type="EMBL" id="GBF03443.1"/>
    </source>
</evidence>
<dbReference type="Pfam" id="PF21088">
    <property type="entry name" value="MS_channel_1st"/>
    <property type="match status" value="1"/>
</dbReference>
<gene>
    <name evidence="12" type="primary">mscS</name>
    <name evidence="11" type="ORF">LP667_09980</name>
    <name evidence="12" type="ORF">LPPLD21_03013</name>
</gene>
<evidence type="ECO:0000259" key="10">
    <source>
        <dbReference type="Pfam" id="PF21088"/>
    </source>
</evidence>
<comment type="subcellular location">
    <subcellularLocation>
        <location evidence="1">Cell membrane</location>
        <topology evidence="1">Multi-pass membrane protein</topology>
    </subcellularLocation>
</comment>
<evidence type="ECO:0000256" key="1">
    <source>
        <dbReference type="ARBA" id="ARBA00004651"/>
    </source>
</evidence>
<dbReference type="PANTHER" id="PTHR30460">
    <property type="entry name" value="MODERATE CONDUCTANCE MECHANOSENSITIVE CHANNEL YBIO"/>
    <property type="match status" value="1"/>
</dbReference>
<dbReference type="SUPFAM" id="SSF82689">
    <property type="entry name" value="Mechanosensitive channel protein MscS (YggB), C-terminal domain"/>
    <property type="match status" value="1"/>
</dbReference>
<dbReference type="SUPFAM" id="SSF50182">
    <property type="entry name" value="Sm-like ribonucleoproteins"/>
    <property type="match status" value="1"/>
</dbReference>
<dbReference type="EMBL" id="CP032744">
    <property type="protein sequence ID" value="AYJ39104.1"/>
    <property type="molecule type" value="Genomic_DNA"/>
</dbReference>
<evidence type="ECO:0000259" key="9">
    <source>
        <dbReference type="Pfam" id="PF00924"/>
    </source>
</evidence>
<dbReference type="Proteomes" id="UP000277896">
    <property type="component" value="Chromosome"/>
</dbReference>
<dbReference type="EMBL" id="BDOR01000031">
    <property type="protein sequence ID" value="GBF03443.1"/>
    <property type="molecule type" value="Genomic_DNA"/>
</dbReference>
<keyword evidence="6 8" id="KW-0472">Membrane</keyword>
<evidence type="ECO:0000256" key="6">
    <source>
        <dbReference type="ARBA" id="ARBA00023136"/>
    </source>
</evidence>
<dbReference type="RefSeq" id="WP_021732516.1">
    <property type="nucleotide sequence ID" value="NZ_AVAI01000156.1"/>
</dbReference>
<dbReference type="GO" id="GO:0008381">
    <property type="term" value="F:mechanosensitive monoatomic ion channel activity"/>
    <property type="evidence" value="ECO:0007669"/>
    <property type="project" value="InterPro"/>
</dbReference>
<evidence type="ECO:0000256" key="2">
    <source>
        <dbReference type="ARBA" id="ARBA00008017"/>
    </source>
</evidence>
<dbReference type="KEGG" id="lpx:ASU28_09820"/>
<proteinExistence type="inferred from homology"/>
<dbReference type="InterPro" id="IPR011066">
    <property type="entry name" value="MscS_channel_C_sf"/>
</dbReference>
<dbReference type="Gene3D" id="2.30.30.60">
    <property type="match status" value="1"/>
</dbReference>
<protein>
    <submittedName>
        <fullName evidence="11">Mechanosensitive ion channel family protein</fullName>
    </submittedName>
    <submittedName>
        <fullName evidence="12">Small-conductance mechanosensitive channel</fullName>
    </submittedName>
</protein>
<dbReference type="FunFam" id="2.30.30.60:FF:000001">
    <property type="entry name" value="MscS Mechanosensitive ion channel"/>
    <property type="match status" value="1"/>
</dbReference>
<sequence>MFNPINLAVVETPTKQVSVWMKLAKKIDWQQIIINIGGKILEIVLFILLFWVIDRLGKRLIHHLFLTNANTSDTANNRISTIFTLSLNIYHYVIMFFGIYAVLSVLGVPVGTLIASAGIFSVALGLGAQGFVSDIVTGFFILLEDQIDVGDYVKIETIEGTVSAIGLRTTQVTSPDGTLNFIPNRKILIISNQSRNDMRVLIDLYILTTTPVQDLTNVVRETNSDLVSQYPDIIGEPDIQGVTTQADGTLVFRVQFYVKNGMQFAIQRDFLAAYLDAARAAGIQLPSPRLNIAPTHK</sequence>
<dbReference type="GO" id="GO:0005886">
    <property type="term" value="C:plasma membrane"/>
    <property type="evidence" value="ECO:0007669"/>
    <property type="project" value="UniProtKB-SubCell"/>
</dbReference>
<dbReference type="GeneID" id="79807757"/>
<dbReference type="InterPro" id="IPR045276">
    <property type="entry name" value="YbiO_bact"/>
</dbReference>
<comment type="function">
    <text evidence="7">May play a role in resistance to osmotic downshock.</text>
</comment>
<dbReference type="Gene3D" id="3.30.70.100">
    <property type="match status" value="1"/>
</dbReference>
<dbReference type="InterPro" id="IPR006685">
    <property type="entry name" value="MscS_channel_2nd"/>
</dbReference>
<feature type="transmembrane region" description="Helical" evidence="8">
    <location>
        <begin position="32"/>
        <end position="53"/>
    </location>
</feature>
<accession>A0A098R2J0</accession>
<evidence type="ECO:0000313" key="13">
    <source>
        <dbReference type="Proteomes" id="UP000236162"/>
    </source>
</evidence>
<evidence type="ECO:0000256" key="4">
    <source>
        <dbReference type="ARBA" id="ARBA00022692"/>
    </source>
</evidence>
<evidence type="ECO:0000256" key="5">
    <source>
        <dbReference type="ARBA" id="ARBA00022989"/>
    </source>
</evidence>
<dbReference type="Pfam" id="PF00924">
    <property type="entry name" value="MS_channel_2nd"/>
    <property type="match status" value="1"/>
</dbReference>
<reference evidence="12 13" key="1">
    <citation type="submission" date="2017-04" db="EMBL/GenBank/DDBJ databases">
        <title>In vitro and in silico characterization of Lactobacillus paraplantarum D2-1, a starter culture for soymilk fermentation.</title>
        <authorList>
            <person name="Endo A."/>
            <person name="Sasaki F."/>
            <person name="Maeno S."/>
            <person name="Kanesaki Y."/>
            <person name="Kubota E."/>
            <person name="Torres G.A."/>
            <person name="Tomita S."/>
            <person name="Nakagawa J."/>
        </authorList>
    </citation>
    <scope>NUCLEOTIDE SEQUENCE [LARGE SCALE GENOMIC DNA]</scope>
    <source>
        <strain evidence="12 13">D2-1</strain>
    </source>
</reference>
<dbReference type="SUPFAM" id="SSF82861">
    <property type="entry name" value="Mechanosensitive channel protein MscS (YggB), transmembrane region"/>
    <property type="match status" value="1"/>
</dbReference>
<keyword evidence="3" id="KW-1003">Cell membrane</keyword>
<dbReference type="Gene3D" id="1.10.287.1260">
    <property type="match status" value="1"/>
</dbReference>
<dbReference type="Proteomes" id="UP000236162">
    <property type="component" value="Unassembled WGS sequence"/>
</dbReference>
<keyword evidence="5 8" id="KW-1133">Transmembrane helix</keyword>
<name>A0A098R2J0_9LACO</name>
<evidence type="ECO:0000313" key="14">
    <source>
        <dbReference type="Proteomes" id="UP000277896"/>
    </source>
</evidence>
<dbReference type="InterPro" id="IPR049142">
    <property type="entry name" value="MS_channel_1st"/>
</dbReference>
<comment type="similarity">
    <text evidence="2">Belongs to the MscS (TC 1.A.23) family.</text>
</comment>
<keyword evidence="4 8" id="KW-0812">Transmembrane</keyword>
<keyword evidence="13" id="KW-1185">Reference proteome</keyword>
<evidence type="ECO:0000256" key="7">
    <source>
        <dbReference type="ARBA" id="ARBA00059688"/>
    </source>
</evidence>
<reference evidence="11 14" key="2">
    <citation type="submission" date="2018-10" db="EMBL/GenBank/DDBJ databases">
        <title>Genome seuquencing of Lactobacillus species.</title>
        <authorList>
            <person name="Baek C."/>
            <person name="Yi H."/>
        </authorList>
    </citation>
    <scope>NUCLEOTIDE SEQUENCE [LARGE SCALE GENOMIC DNA]</scope>
    <source>
        <strain evidence="11 14">DSM 10667</strain>
    </source>
</reference>
<feature type="transmembrane region" description="Helical" evidence="8">
    <location>
        <begin position="89"/>
        <end position="108"/>
    </location>
</feature>
<organism evidence="11 14">
    <name type="scientific">Lactiplantibacillus paraplantarum</name>
    <dbReference type="NCBI Taxonomy" id="60520"/>
    <lineage>
        <taxon>Bacteria</taxon>
        <taxon>Bacillati</taxon>
        <taxon>Bacillota</taxon>
        <taxon>Bacilli</taxon>
        <taxon>Lactobacillales</taxon>
        <taxon>Lactobacillaceae</taxon>
        <taxon>Lactiplantibacillus</taxon>
    </lineage>
</organism>
<dbReference type="InterPro" id="IPR010920">
    <property type="entry name" value="LSM_dom_sf"/>
</dbReference>
<evidence type="ECO:0000256" key="3">
    <source>
        <dbReference type="ARBA" id="ARBA00022475"/>
    </source>
</evidence>
<evidence type="ECO:0000256" key="8">
    <source>
        <dbReference type="SAM" id="Phobius"/>
    </source>
</evidence>
<dbReference type="AlphaFoldDB" id="A0A098R2J0"/>
<dbReference type="InterPro" id="IPR023408">
    <property type="entry name" value="MscS_beta-dom_sf"/>
</dbReference>
<dbReference type="eggNOG" id="COG0668">
    <property type="taxonomic scope" value="Bacteria"/>
</dbReference>
<evidence type="ECO:0000313" key="11">
    <source>
        <dbReference type="EMBL" id="AYJ39104.1"/>
    </source>
</evidence>
<feature type="transmembrane region" description="Helical" evidence="8">
    <location>
        <begin position="114"/>
        <end position="143"/>
    </location>
</feature>
<dbReference type="InterPro" id="IPR011014">
    <property type="entry name" value="MscS_channel_TM-2"/>
</dbReference>
<dbReference type="PANTHER" id="PTHR30460:SF0">
    <property type="entry name" value="MODERATE CONDUCTANCE MECHANOSENSITIVE CHANNEL YBIO"/>
    <property type="match status" value="1"/>
</dbReference>
<feature type="domain" description="Mechanosensitive ion channel MscS" evidence="9">
    <location>
        <begin position="132"/>
        <end position="195"/>
    </location>
</feature>
<feature type="domain" description="Mechanosensitive ion channel transmembrane helices 2/3" evidence="10">
    <location>
        <begin position="92"/>
        <end position="129"/>
    </location>
</feature>